<dbReference type="PRINTS" id="PR00081">
    <property type="entry name" value="GDHRDH"/>
</dbReference>
<dbReference type="STRING" id="1095630.A0A2J6SG02"/>
<keyword evidence="2" id="KW-0521">NADP</keyword>
<protein>
    <submittedName>
        <fullName evidence="5">NAD(P)-binding protein</fullName>
    </submittedName>
</protein>
<proteinExistence type="inferred from homology"/>
<dbReference type="Gene3D" id="3.40.50.720">
    <property type="entry name" value="NAD(P)-binding Rossmann-like Domain"/>
    <property type="match status" value="1"/>
</dbReference>
<dbReference type="InParanoid" id="A0A2J6SG02"/>
<dbReference type="SUPFAM" id="SSF53474">
    <property type="entry name" value="alpha/beta-Hydrolases"/>
    <property type="match status" value="1"/>
</dbReference>
<dbReference type="InterPro" id="IPR002925">
    <property type="entry name" value="Dienelactn_hydro"/>
</dbReference>
<dbReference type="Pfam" id="PF01738">
    <property type="entry name" value="DLH"/>
    <property type="match status" value="1"/>
</dbReference>
<accession>A0A2J6SG02</accession>
<feature type="domain" description="Dienelactone hydrolase" evidence="4">
    <location>
        <begin position="47"/>
        <end position="233"/>
    </location>
</feature>
<evidence type="ECO:0000256" key="1">
    <source>
        <dbReference type="ARBA" id="ARBA00006484"/>
    </source>
</evidence>
<dbReference type="InterPro" id="IPR036291">
    <property type="entry name" value="NAD(P)-bd_dom_sf"/>
</dbReference>
<reference evidence="5 6" key="1">
    <citation type="submission" date="2016-04" db="EMBL/GenBank/DDBJ databases">
        <title>A degradative enzymes factory behind the ericoid mycorrhizal symbiosis.</title>
        <authorList>
            <consortium name="DOE Joint Genome Institute"/>
            <person name="Martino E."/>
            <person name="Morin E."/>
            <person name="Grelet G."/>
            <person name="Kuo A."/>
            <person name="Kohler A."/>
            <person name="Daghino S."/>
            <person name="Barry K."/>
            <person name="Choi C."/>
            <person name="Cichocki N."/>
            <person name="Clum A."/>
            <person name="Copeland A."/>
            <person name="Hainaut M."/>
            <person name="Haridas S."/>
            <person name="Labutti K."/>
            <person name="Lindquist E."/>
            <person name="Lipzen A."/>
            <person name="Khouja H.-R."/>
            <person name="Murat C."/>
            <person name="Ohm R."/>
            <person name="Olson A."/>
            <person name="Spatafora J."/>
            <person name="Veneault-Fourrey C."/>
            <person name="Henrissat B."/>
            <person name="Grigoriev I."/>
            <person name="Martin F."/>
            <person name="Perotto S."/>
        </authorList>
    </citation>
    <scope>NUCLEOTIDE SEQUENCE [LARGE SCALE GENOMIC DNA]</scope>
    <source>
        <strain evidence="5 6">E</strain>
    </source>
</reference>
<evidence type="ECO:0000256" key="2">
    <source>
        <dbReference type="ARBA" id="ARBA00022857"/>
    </source>
</evidence>
<evidence type="ECO:0000313" key="5">
    <source>
        <dbReference type="EMBL" id="PMD49702.1"/>
    </source>
</evidence>
<dbReference type="Pfam" id="PF13561">
    <property type="entry name" value="adh_short_C2"/>
    <property type="match status" value="1"/>
</dbReference>
<name>A0A2J6SG02_9HELO</name>
<keyword evidence="6" id="KW-1185">Reference proteome</keyword>
<gene>
    <name evidence="5" type="ORF">K444DRAFT_657703</name>
</gene>
<dbReference type="SUPFAM" id="SSF51735">
    <property type="entry name" value="NAD(P)-binding Rossmann-fold domains"/>
    <property type="match status" value="1"/>
</dbReference>
<sequence>MGDADLYLAKPSGACCLKGTIHEGEPRGRLTTISGIETYISTAPEGKVNGNILLYFPDVWGLFNNGLLIMDGFADAGYLVFGLDYFQGDPVWKHRKNRHDQSDPNFDYEAWKRKHTAFADENVPKWIREVKQQYGQPKTKYACVGYCFGAPYVCNELAGDEVAAGAFGHPAFLKEHHFMNLKKPLFLSCSDIDHTFDTESRRRALDLLHTGNTPYQLQLFANVEHGFALRGNMENPYEPFDFTGEVAIVTGAGSRMVGEIGNGRATAILLARQGAKVALVDFSAEWAAETKGMIDAEGGISEVIQTDVTDEESCKNAVAKTVEIFGAVHILVNIVGVGGAMGDATKIDMDAWDRDFRINVTSMVLMARHTIPEMRKNGRGVIVNMSSVSGLLGGNPSLLYPTTKGAIVQMTRAMAAQHGPENIRVNCVCPGMVFTPMVRGRGMTDAMRQARINQSLLKQEGTGWDVGYAILFLCSKEARWITGLIMPVDGGTTAGKTDRPALKADTLAEQNTGVLNGEA</sequence>
<evidence type="ECO:0000259" key="4">
    <source>
        <dbReference type="Pfam" id="PF01738"/>
    </source>
</evidence>
<dbReference type="PANTHER" id="PTHR24321">
    <property type="entry name" value="DEHYDROGENASES, SHORT CHAIN"/>
    <property type="match status" value="1"/>
</dbReference>
<dbReference type="GO" id="GO:0016787">
    <property type="term" value="F:hydrolase activity"/>
    <property type="evidence" value="ECO:0007669"/>
    <property type="project" value="InterPro"/>
</dbReference>
<dbReference type="GO" id="GO:0016491">
    <property type="term" value="F:oxidoreductase activity"/>
    <property type="evidence" value="ECO:0007669"/>
    <property type="project" value="UniProtKB-KW"/>
</dbReference>
<dbReference type="InterPro" id="IPR002347">
    <property type="entry name" value="SDR_fam"/>
</dbReference>
<dbReference type="CDD" id="cd05233">
    <property type="entry name" value="SDR_c"/>
    <property type="match status" value="1"/>
</dbReference>
<dbReference type="PRINTS" id="PR00080">
    <property type="entry name" value="SDRFAMILY"/>
</dbReference>
<organism evidence="5 6">
    <name type="scientific">Hyaloscypha bicolor E</name>
    <dbReference type="NCBI Taxonomy" id="1095630"/>
    <lineage>
        <taxon>Eukaryota</taxon>
        <taxon>Fungi</taxon>
        <taxon>Dikarya</taxon>
        <taxon>Ascomycota</taxon>
        <taxon>Pezizomycotina</taxon>
        <taxon>Leotiomycetes</taxon>
        <taxon>Helotiales</taxon>
        <taxon>Hyaloscyphaceae</taxon>
        <taxon>Hyaloscypha</taxon>
        <taxon>Hyaloscypha bicolor</taxon>
    </lineage>
</organism>
<dbReference type="FunFam" id="3.40.50.720:FF:001190">
    <property type="entry name" value="Short-chain dehydrogenase/reductase SDR"/>
    <property type="match status" value="1"/>
</dbReference>
<dbReference type="PROSITE" id="PS00061">
    <property type="entry name" value="ADH_SHORT"/>
    <property type="match status" value="1"/>
</dbReference>
<dbReference type="InterPro" id="IPR020904">
    <property type="entry name" value="Sc_DH/Rdtase_CS"/>
</dbReference>
<evidence type="ECO:0000313" key="6">
    <source>
        <dbReference type="Proteomes" id="UP000235371"/>
    </source>
</evidence>
<dbReference type="EMBL" id="KZ613919">
    <property type="protein sequence ID" value="PMD49702.1"/>
    <property type="molecule type" value="Genomic_DNA"/>
</dbReference>
<dbReference type="PANTHER" id="PTHR24321:SF15">
    <property type="entry name" value="OXIDOREDUCTASE UCPA"/>
    <property type="match status" value="1"/>
</dbReference>
<dbReference type="Proteomes" id="UP000235371">
    <property type="component" value="Unassembled WGS sequence"/>
</dbReference>
<dbReference type="GeneID" id="36594260"/>
<dbReference type="AlphaFoldDB" id="A0A2J6SG02"/>
<dbReference type="Gene3D" id="3.40.50.1820">
    <property type="entry name" value="alpha/beta hydrolase"/>
    <property type="match status" value="1"/>
</dbReference>
<evidence type="ECO:0000256" key="3">
    <source>
        <dbReference type="ARBA" id="ARBA00023002"/>
    </source>
</evidence>
<dbReference type="InterPro" id="IPR029058">
    <property type="entry name" value="AB_hydrolase_fold"/>
</dbReference>
<dbReference type="OrthoDB" id="1393670at2759"/>
<dbReference type="RefSeq" id="XP_024726606.1">
    <property type="nucleotide sequence ID" value="XM_024886183.1"/>
</dbReference>
<comment type="similarity">
    <text evidence="1">Belongs to the short-chain dehydrogenases/reductases (SDR) family.</text>
</comment>
<keyword evidence="3" id="KW-0560">Oxidoreductase</keyword>